<evidence type="ECO:0000313" key="2">
    <source>
        <dbReference type="EMBL" id="KAG0656278.1"/>
    </source>
</evidence>
<feature type="domain" description="Yippee" evidence="1">
    <location>
        <begin position="25"/>
        <end position="116"/>
    </location>
</feature>
<reference evidence="2 3" key="1">
    <citation type="submission" date="2020-11" db="EMBL/GenBank/DDBJ databases">
        <title>Kefir isolates.</title>
        <authorList>
            <person name="Marcisauskas S."/>
            <person name="Kim Y."/>
            <person name="Blasche S."/>
        </authorList>
    </citation>
    <scope>NUCLEOTIDE SEQUENCE [LARGE SCALE GENOMIC DNA]</scope>
    <source>
        <strain evidence="2 3">KR</strain>
    </source>
</reference>
<comment type="caution">
    <text evidence="2">The sequence shown here is derived from an EMBL/GenBank/DDBJ whole genome shotgun (WGS) entry which is preliminary data.</text>
</comment>
<protein>
    <recommendedName>
        <fullName evidence="1">Yippee domain-containing protein</fullName>
    </recommendedName>
</protein>
<organism evidence="2 3">
    <name type="scientific">Rhodotorula mucilaginosa</name>
    <name type="common">Yeast</name>
    <name type="synonym">Rhodotorula rubra</name>
    <dbReference type="NCBI Taxonomy" id="5537"/>
    <lineage>
        <taxon>Eukaryota</taxon>
        <taxon>Fungi</taxon>
        <taxon>Dikarya</taxon>
        <taxon>Basidiomycota</taxon>
        <taxon>Pucciniomycotina</taxon>
        <taxon>Microbotryomycetes</taxon>
        <taxon>Sporidiobolales</taxon>
        <taxon>Sporidiobolaceae</taxon>
        <taxon>Rhodotorula</taxon>
    </lineage>
</organism>
<dbReference type="OrthoDB" id="6407410at2759"/>
<gene>
    <name evidence="2" type="ORF">C6P46_000346</name>
</gene>
<dbReference type="EMBL" id="PUHQ01000100">
    <property type="protein sequence ID" value="KAG0656278.1"/>
    <property type="molecule type" value="Genomic_DNA"/>
</dbReference>
<dbReference type="PROSITE" id="PS51792">
    <property type="entry name" value="YIPPEE"/>
    <property type="match status" value="1"/>
</dbReference>
<evidence type="ECO:0000313" key="3">
    <source>
        <dbReference type="Proteomes" id="UP000777482"/>
    </source>
</evidence>
<sequence length="124" mass="13285">MTSPGSSPATTATPTPLPLPPAHVPLFRCQQCTLPLALTDSLVSRAFQGSSGPAILVRNACNVKEGERENKLYAVPAAVQNSGGAMCVRFFVSPDSSQKYKEGKYILEKSRIYKDNAWSADDAP</sequence>
<accession>A0A9P7B3D4</accession>
<dbReference type="InterPro" id="IPR034751">
    <property type="entry name" value="Yippee"/>
</dbReference>
<dbReference type="AlphaFoldDB" id="A0A9P7B3D4"/>
<dbReference type="InterPro" id="IPR039058">
    <property type="entry name" value="Yippee_fam"/>
</dbReference>
<dbReference type="PANTHER" id="PTHR13848">
    <property type="entry name" value="PROTEIN YIPPEE-LIKE CG15309-RELATED"/>
    <property type="match status" value="1"/>
</dbReference>
<name>A0A9P7B3D4_RHOMI</name>
<dbReference type="Proteomes" id="UP000777482">
    <property type="component" value="Unassembled WGS sequence"/>
</dbReference>
<evidence type="ECO:0000259" key="1">
    <source>
        <dbReference type="PROSITE" id="PS51792"/>
    </source>
</evidence>
<keyword evidence="3" id="KW-1185">Reference proteome</keyword>
<proteinExistence type="predicted"/>